<feature type="domain" description="HAMP" evidence="13">
    <location>
        <begin position="171"/>
        <end position="223"/>
    </location>
</feature>
<dbReference type="OrthoDB" id="9764522at2"/>
<feature type="transmembrane region" description="Helical" evidence="10">
    <location>
        <begin position="151"/>
        <end position="170"/>
    </location>
</feature>
<dbReference type="SMART" id="SM00387">
    <property type="entry name" value="HATPase_c"/>
    <property type="match status" value="1"/>
</dbReference>
<gene>
    <name evidence="14" type="ORF">EV214_10679</name>
</gene>
<dbReference type="InterPro" id="IPR000700">
    <property type="entry name" value="PAS-assoc_C"/>
</dbReference>
<dbReference type="PROSITE" id="PS50113">
    <property type="entry name" value="PAC"/>
    <property type="match status" value="1"/>
</dbReference>
<proteinExistence type="predicted"/>
<keyword evidence="10" id="KW-0472">Membrane</keyword>
<dbReference type="RefSeq" id="WP_132243955.1">
    <property type="nucleotide sequence ID" value="NZ_SLWV01000006.1"/>
</dbReference>
<dbReference type="Proteomes" id="UP000294919">
    <property type="component" value="Unassembled WGS sequence"/>
</dbReference>
<evidence type="ECO:0000256" key="8">
    <source>
        <dbReference type="ARBA" id="ARBA00022840"/>
    </source>
</evidence>
<dbReference type="InterPro" id="IPR003660">
    <property type="entry name" value="HAMP_dom"/>
</dbReference>
<feature type="transmembrane region" description="Helical" evidence="10">
    <location>
        <begin position="9"/>
        <end position="30"/>
    </location>
</feature>
<dbReference type="EC" id="2.7.13.3" evidence="3"/>
<dbReference type="InterPro" id="IPR035965">
    <property type="entry name" value="PAS-like_dom_sf"/>
</dbReference>
<evidence type="ECO:0000256" key="5">
    <source>
        <dbReference type="ARBA" id="ARBA00022679"/>
    </source>
</evidence>
<dbReference type="PROSITE" id="PS50885">
    <property type="entry name" value="HAMP"/>
    <property type="match status" value="1"/>
</dbReference>
<dbReference type="InterPro" id="IPR000014">
    <property type="entry name" value="PAS"/>
</dbReference>
<comment type="caution">
    <text evidence="14">The sequence shown here is derived from an EMBL/GenBank/DDBJ whole genome shotgun (WGS) entry which is preliminary data.</text>
</comment>
<evidence type="ECO:0000256" key="1">
    <source>
        <dbReference type="ARBA" id="ARBA00000085"/>
    </source>
</evidence>
<sequence>MKLSIKKKIIWPLLLLMIMPTIALSILTYWNNYKIINNYAVAEVNNELNDLLVLLNGIEKTDYNKEFIINYIKSLNKKNLFIIEEDDFIYNSTPDKSIDEDKILNGILNDKEISDRYILNYRVYHQWNWKIGLLIDKKEIPYTAFSMNGNILLLITLLVLFSFEAIILITDNISKPIGILLNGYNDIISGNFQNEIDIKRKDELGLLGDAFNDMKNEIANRTNKFIQLKNFNEDILRSISTGIITTNINGKILKYNQAAIAIIEKEIQSQENNLEIIKVLLRQIMSTVHTEETINRVENFQSKEEGKNVYLDITTSLMKNIKGENIGVICNFNDISNRKRIEDKIDRIDRLASLGQLTAGLAHEIRNPLSGMKMSCQVLKNRLSKYLNETDEKLFDANIHEVDRLNSLITDLLNFAKPHLPKFQVVNIYEILEHALQFSNKIISEKKISVLKEEKSNYALAYFDKGQLAQIFLNIIGNAIKAMSQEGILEITVSKEDAIKKQYMLMVFEDNGCGIDKENIPKIFDPFYTTYESGTGLGLSVVHKLITANHGEIEVESQVAVGTKIKLYIPLYKGEKYEEESINH</sequence>
<dbReference type="InterPro" id="IPR003661">
    <property type="entry name" value="HisK_dim/P_dom"/>
</dbReference>
<dbReference type="Gene3D" id="3.30.450.20">
    <property type="entry name" value="PAS domain"/>
    <property type="match status" value="1"/>
</dbReference>
<keyword evidence="10" id="KW-0812">Transmembrane</keyword>
<evidence type="ECO:0000256" key="6">
    <source>
        <dbReference type="ARBA" id="ARBA00022741"/>
    </source>
</evidence>
<dbReference type="Gene3D" id="3.30.565.10">
    <property type="entry name" value="Histidine kinase-like ATPase, C-terminal domain"/>
    <property type="match status" value="1"/>
</dbReference>
<evidence type="ECO:0000259" key="11">
    <source>
        <dbReference type="PROSITE" id="PS50109"/>
    </source>
</evidence>
<comment type="subcellular location">
    <subcellularLocation>
        <location evidence="2">Membrane</location>
    </subcellularLocation>
</comment>
<dbReference type="SUPFAM" id="SSF55874">
    <property type="entry name" value="ATPase domain of HSP90 chaperone/DNA topoisomerase II/histidine kinase"/>
    <property type="match status" value="1"/>
</dbReference>
<dbReference type="InterPro" id="IPR036890">
    <property type="entry name" value="HATPase_C_sf"/>
</dbReference>
<evidence type="ECO:0000256" key="2">
    <source>
        <dbReference type="ARBA" id="ARBA00004370"/>
    </source>
</evidence>
<dbReference type="Pfam" id="PF00672">
    <property type="entry name" value="HAMP"/>
    <property type="match status" value="1"/>
</dbReference>
<evidence type="ECO:0000259" key="13">
    <source>
        <dbReference type="PROSITE" id="PS50885"/>
    </source>
</evidence>
<keyword evidence="7" id="KW-0418">Kinase</keyword>
<keyword evidence="15" id="KW-1185">Reference proteome</keyword>
<evidence type="ECO:0000256" key="7">
    <source>
        <dbReference type="ARBA" id="ARBA00022777"/>
    </source>
</evidence>
<dbReference type="InterPro" id="IPR003594">
    <property type="entry name" value="HATPase_dom"/>
</dbReference>
<keyword evidence="8" id="KW-0067">ATP-binding</keyword>
<dbReference type="PANTHER" id="PTHR43065">
    <property type="entry name" value="SENSOR HISTIDINE KINASE"/>
    <property type="match status" value="1"/>
</dbReference>
<dbReference type="InterPro" id="IPR004358">
    <property type="entry name" value="Sig_transdc_His_kin-like_C"/>
</dbReference>
<evidence type="ECO:0000313" key="15">
    <source>
        <dbReference type="Proteomes" id="UP000294919"/>
    </source>
</evidence>
<dbReference type="Gene3D" id="1.10.287.130">
    <property type="match status" value="1"/>
</dbReference>
<dbReference type="GO" id="GO:0005524">
    <property type="term" value="F:ATP binding"/>
    <property type="evidence" value="ECO:0007669"/>
    <property type="project" value="UniProtKB-KW"/>
</dbReference>
<dbReference type="EMBL" id="SLWV01000006">
    <property type="protein sequence ID" value="TCO77437.1"/>
    <property type="molecule type" value="Genomic_DNA"/>
</dbReference>
<dbReference type="AlphaFoldDB" id="A0A4R2KX35"/>
<dbReference type="PROSITE" id="PS50109">
    <property type="entry name" value="HIS_KIN"/>
    <property type="match status" value="1"/>
</dbReference>
<feature type="domain" description="PAC" evidence="12">
    <location>
        <begin position="295"/>
        <end position="347"/>
    </location>
</feature>
<keyword evidence="10" id="KW-1133">Transmembrane helix</keyword>
<dbReference type="InterPro" id="IPR005467">
    <property type="entry name" value="His_kinase_dom"/>
</dbReference>
<keyword evidence="6" id="KW-0547">Nucleotide-binding</keyword>
<dbReference type="CDD" id="cd00082">
    <property type="entry name" value="HisKA"/>
    <property type="match status" value="1"/>
</dbReference>
<name>A0A4R2KX35_9FIRM</name>
<feature type="domain" description="Histidine kinase" evidence="11">
    <location>
        <begin position="360"/>
        <end position="573"/>
    </location>
</feature>
<reference evidence="14 15" key="1">
    <citation type="submission" date="2019-03" db="EMBL/GenBank/DDBJ databases">
        <title>Genomic Encyclopedia of Type Strains, Phase IV (KMG-IV): sequencing the most valuable type-strain genomes for metagenomic binning, comparative biology and taxonomic classification.</title>
        <authorList>
            <person name="Goeker M."/>
        </authorList>
    </citation>
    <scope>NUCLEOTIDE SEQUENCE [LARGE SCALE GENOMIC DNA]</scope>
    <source>
        <strain evidence="14 15">DSM 102940</strain>
    </source>
</reference>
<dbReference type="SMART" id="SM00388">
    <property type="entry name" value="HisKA"/>
    <property type="match status" value="1"/>
</dbReference>
<dbReference type="PANTHER" id="PTHR43065:SF10">
    <property type="entry name" value="PEROXIDE STRESS-ACTIVATED HISTIDINE KINASE MAK3"/>
    <property type="match status" value="1"/>
</dbReference>
<keyword evidence="5" id="KW-0808">Transferase</keyword>
<evidence type="ECO:0000256" key="9">
    <source>
        <dbReference type="ARBA" id="ARBA00023012"/>
    </source>
</evidence>
<dbReference type="InterPro" id="IPR013767">
    <property type="entry name" value="PAS_fold"/>
</dbReference>
<dbReference type="GO" id="GO:0000155">
    <property type="term" value="F:phosphorelay sensor kinase activity"/>
    <property type="evidence" value="ECO:0007669"/>
    <property type="project" value="InterPro"/>
</dbReference>
<dbReference type="SMART" id="SM00304">
    <property type="entry name" value="HAMP"/>
    <property type="match status" value="1"/>
</dbReference>
<evidence type="ECO:0000313" key="14">
    <source>
        <dbReference type="EMBL" id="TCO77437.1"/>
    </source>
</evidence>
<evidence type="ECO:0000256" key="4">
    <source>
        <dbReference type="ARBA" id="ARBA00022553"/>
    </source>
</evidence>
<evidence type="ECO:0000259" key="12">
    <source>
        <dbReference type="PROSITE" id="PS50113"/>
    </source>
</evidence>
<evidence type="ECO:0000256" key="10">
    <source>
        <dbReference type="SAM" id="Phobius"/>
    </source>
</evidence>
<dbReference type="Pfam" id="PF00512">
    <property type="entry name" value="HisKA"/>
    <property type="match status" value="1"/>
</dbReference>
<dbReference type="CDD" id="cd06225">
    <property type="entry name" value="HAMP"/>
    <property type="match status" value="1"/>
</dbReference>
<keyword evidence="9" id="KW-0902">Two-component regulatory system</keyword>
<dbReference type="Pfam" id="PF02518">
    <property type="entry name" value="HATPase_c"/>
    <property type="match status" value="1"/>
</dbReference>
<protein>
    <recommendedName>
        <fullName evidence="3">histidine kinase</fullName>
        <ecNumber evidence="3">2.7.13.3</ecNumber>
    </recommendedName>
</protein>
<dbReference type="GO" id="GO:0016020">
    <property type="term" value="C:membrane"/>
    <property type="evidence" value="ECO:0007669"/>
    <property type="project" value="UniProtKB-SubCell"/>
</dbReference>
<dbReference type="NCBIfam" id="TIGR00229">
    <property type="entry name" value="sensory_box"/>
    <property type="match status" value="1"/>
</dbReference>
<accession>A0A4R2KX35</accession>
<dbReference type="PRINTS" id="PR00344">
    <property type="entry name" value="BCTRLSENSOR"/>
</dbReference>
<organism evidence="14 15">
    <name type="scientific">Marinisporobacter balticus</name>
    <dbReference type="NCBI Taxonomy" id="2018667"/>
    <lineage>
        <taxon>Bacteria</taxon>
        <taxon>Bacillati</taxon>
        <taxon>Bacillota</taxon>
        <taxon>Clostridia</taxon>
        <taxon>Peptostreptococcales</taxon>
        <taxon>Thermotaleaceae</taxon>
        <taxon>Marinisporobacter</taxon>
    </lineage>
</organism>
<evidence type="ECO:0000256" key="3">
    <source>
        <dbReference type="ARBA" id="ARBA00012438"/>
    </source>
</evidence>
<dbReference type="Gene3D" id="6.10.340.10">
    <property type="match status" value="1"/>
</dbReference>
<dbReference type="SUPFAM" id="SSF158472">
    <property type="entry name" value="HAMP domain-like"/>
    <property type="match status" value="1"/>
</dbReference>
<comment type="catalytic activity">
    <reaction evidence="1">
        <text>ATP + protein L-histidine = ADP + protein N-phospho-L-histidine.</text>
        <dbReference type="EC" id="2.7.13.3"/>
    </reaction>
</comment>
<dbReference type="GO" id="GO:0006355">
    <property type="term" value="P:regulation of DNA-templated transcription"/>
    <property type="evidence" value="ECO:0007669"/>
    <property type="project" value="InterPro"/>
</dbReference>
<keyword evidence="4" id="KW-0597">Phosphoprotein</keyword>
<dbReference type="InterPro" id="IPR036097">
    <property type="entry name" value="HisK_dim/P_sf"/>
</dbReference>
<dbReference type="SUPFAM" id="SSF55785">
    <property type="entry name" value="PYP-like sensor domain (PAS domain)"/>
    <property type="match status" value="1"/>
</dbReference>
<dbReference type="Pfam" id="PF00989">
    <property type="entry name" value="PAS"/>
    <property type="match status" value="1"/>
</dbReference>
<dbReference type="SUPFAM" id="SSF47384">
    <property type="entry name" value="Homodimeric domain of signal transducing histidine kinase"/>
    <property type="match status" value="1"/>
</dbReference>